<keyword evidence="16" id="KW-1185">Reference proteome</keyword>
<evidence type="ECO:0000256" key="10">
    <source>
        <dbReference type="ARBA" id="ARBA00022840"/>
    </source>
</evidence>
<dbReference type="PROSITE" id="PS00107">
    <property type="entry name" value="PROTEIN_KINASE_ATP"/>
    <property type="match status" value="1"/>
</dbReference>
<keyword evidence="7" id="KW-0808">Transferase</keyword>
<dbReference type="GO" id="GO:0005524">
    <property type="term" value="F:ATP binding"/>
    <property type="evidence" value="ECO:0007669"/>
    <property type="project" value="UniProtKB-UniRule"/>
</dbReference>
<keyword evidence="4" id="KW-0158">Chromosome</keyword>
<gene>
    <name evidence="15" type="ORF">APICC_08970</name>
</gene>
<evidence type="ECO:0000256" key="11">
    <source>
        <dbReference type="ARBA" id="ARBA00047899"/>
    </source>
</evidence>
<sequence length="1218" mass="142026">MNRRFNKPIRTYERKKFREVVILTPKINNSNDVNNKNNALLNKNSNEESSDSMYDDPFETTFDRLLKNTRKLPPPAPKTYNDTILVTSTDNDKSEISNHKSSLLEMCNFDTKLISNQKVMHRKPKMRIVKKTIIKKKTSILQNSGKFKVCKDESQKKYELRKTRNNKKILFKHLNVNCLSFNLNESKIPESKKSNQDKRKTSNKKYFVKKKRKNDSNMSRINSFNNIEIKPCFVNLDRSIVTQWNNKLNVIENNLVKKNDKLDQYSIINTNIDNFKSNSENMTCCSIKKEQLRVDSYTKSFNIEKKYKSIFSSTPNGKPIRPFVHLIPLSPISIEHLKKNKDSIMLPNNTLINENNEVSLESKLITNDIYKSIEEKCVFEDKSKLSSNFSECNLNQSENVDKKKINLLFNYTTNEHYKQKKESLIKIDSEQNISKNQSKQDELTKLITQEYKISNIKMDEYYLKFSIDENNSCSLFDNNESIQNILHNFPEENNVIKTSSNLLYDNDNEINEKNIKLNNKIHSNFVKLNEKSVLNIDKEIIFNDKIWEELPTTLIPVTLDSSSDDVEFKLKTKEIEDKNNSILIEQTLSNENNISNKKYSSIDGNNTSSCHVVLKQLQDPFRITRRKKYSKWDLELIAIAKDCNNSIKVKEKSMNSRKEIKNRQISQKKSSTLENIIEESNNNKCIEIKKPIYLKPGKSWARSLSILNNIQTEFNLEKLSVGKGKRWRDSVQDILNMQTQGIIQSCIKKNDSDKELQVTNEVINKSEHELVNKKSRTCDSTNFGRVSRRISVRVIPIHKTVKSIEDASFLEVYGIVPVKSQRFTLLNNNPRKSSTCNFQHDDIDSQIIKEHVVLTAREVILQRCSQKDYISFSTYFSDLYLDYCRKIGEGVYGEVFLYEQENKKSVIKIIPIEGNDYVNGEPQKKFHEILSEIVIAMELHNLRFNARYNTDGFVEVKNIKCIKGKYPERLIELWNIYDEEKHSDNDCPSMFNDDQLYIVLELGHGGQDLEAFVFNTAEEAHILFLQAALALAVAEKAVEFEHRDLHWGNILISPTNETYIHFKIGQKNIELISKGVKVSIIDFTLSRIKYQGCSVFNDLASDPTLFSAQGEYQFEIYRLMRDKVKNNWQTFEPYTNILWLHYTLDKMITAVRYRKRNLKTHKNGITKLKELKNEILTYNSAFEFVTNCDKIVNLLRINPKSGFKIACYIKYKTKINIS</sequence>
<name>A0A2A3E9S5_APICC</name>
<evidence type="ECO:0000256" key="5">
    <source>
        <dbReference type="ARBA" id="ARBA00022490"/>
    </source>
</evidence>
<evidence type="ECO:0000256" key="6">
    <source>
        <dbReference type="ARBA" id="ARBA00022527"/>
    </source>
</evidence>
<evidence type="ECO:0000256" key="1">
    <source>
        <dbReference type="ARBA" id="ARBA00004286"/>
    </source>
</evidence>
<dbReference type="PANTHER" id="PTHR24419">
    <property type="entry name" value="INTERLEUKIN-1 RECEPTOR-ASSOCIATED KINASE"/>
    <property type="match status" value="1"/>
</dbReference>
<dbReference type="PROSITE" id="PS50011">
    <property type="entry name" value="PROTEIN_KINASE_DOM"/>
    <property type="match status" value="1"/>
</dbReference>
<dbReference type="PANTHER" id="PTHR24419:SF18">
    <property type="entry name" value="SERINE_THREONINE-PROTEIN KINASE HASPIN"/>
    <property type="match status" value="1"/>
</dbReference>
<reference evidence="15 16" key="1">
    <citation type="submission" date="2014-07" db="EMBL/GenBank/DDBJ databases">
        <title>Genomic and transcriptomic analysis on Apis cerana provide comprehensive insights into honey bee biology.</title>
        <authorList>
            <person name="Diao Q."/>
            <person name="Sun L."/>
            <person name="Zheng H."/>
            <person name="Zheng H."/>
            <person name="Xu S."/>
            <person name="Wang S."/>
            <person name="Zeng Z."/>
            <person name="Hu F."/>
            <person name="Su S."/>
            <person name="Wu J."/>
        </authorList>
    </citation>
    <scope>NUCLEOTIDE SEQUENCE [LARGE SCALE GENOMIC DNA]</scope>
    <source>
        <tissue evidence="15">Pupae without intestine</tissue>
    </source>
</reference>
<dbReference type="GO" id="GO:0005634">
    <property type="term" value="C:nucleus"/>
    <property type="evidence" value="ECO:0007669"/>
    <property type="project" value="TreeGrafter"/>
</dbReference>
<feature type="binding site" evidence="13">
    <location>
        <position position="908"/>
    </location>
    <ligand>
        <name>ATP</name>
        <dbReference type="ChEBI" id="CHEBI:30616"/>
    </ligand>
</feature>
<keyword evidence="8 13" id="KW-0547">Nucleotide-binding</keyword>
<keyword evidence="9 15" id="KW-0418">Kinase</keyword>
<dbReference type="Pfam" id="PF12330">
    <property type="entry name" value="Haspin_kinase"/>
    <property type="match status" value="1"/>
</dbReference>
<accession>A0A2A3E9S5</accession>
<dbReference type="GO" id="GO:0005737">
    <property type="term" value="C:cytoplasm"/>
    <property type="evidence" value="ECO:0007669"/>
    <property type="project" value="UniProtKB-SubCell"/>
</dbReference>
<evidence type="ECO:0000256" key="4">
    <source>
        <dbReference type="ARBA" id="ARBA00022454"/>
    </source>
</evidence>
<dbReference type="GO" id="GO:0035556">
    <property type="term" value="P:intracellular signal transduction"/>
    <property type="evidence" value="ECO:0007669"/>
    <property type="project" value="TreeGrafter"/>
</dbReference>
<dbReference type="GO" id="GO:0000278">
    <property type="term" value="P:mitotic cell cycle"/>
    <property type="evidence" value="ECO:0007669"/>
    <property type="project" value="TreeGrafter"/>
</dbReference>
<dbReference type="InterPro" id="IPR017441">
    <property type="entry name" value="Protein_kinase_ATP_BS"/>
</dbReference>
<dbReference type="OrthoDB" id="21018at2759"/>
<dbReference type="AlphaFoldDB" id="A0A2A3E9S5"/>
<dbReference type="SUPFAM" id="SSF56112">
    <property type="entry name" value="Protein kinase-like (PK-like)"/>
    <property type="match status" value="1"/>
</dbReference>
<evidence type="ECO:0000259" key="14">
    <source>
        <dbReference type="PROSITE" id="PS50011"/>
    </source>
</evidence>
<protein>
    <recommendedName>
        <fullName evidence="3">non-specific serine/threonine protein kinase</fullName>
        <ecNumber evidence="3">2.7.11.1</ecNumber>
    </recommendedName>
</protein>
<feature type="domain" description="Protein kinase" evidence="14">
    <location>
        <begin position="881"/>
        <end position="1218"/>
    </location>
</feature>
<dbReference type="Gene3D" id="1.10.510.10">
    <property type="entry name" value="Transferase(Phosphotransferase) domain 1"/>
    <property type="match status" value="1"/>
</dbReference>
<dbReference type="InterPro" id="IPR024604">
    <property type="entry name" value="GSG2_C"/>
</dbReference>
<dbReference type="InterPro" id="IPR011009">
    <property type="entry name" value="Kinase-like_dom_sf"/>
</dbReference>
<proteinExistence type="predicted"/>
<evidence type="ECO:0000256" key="8">
    <source>
        <dbReference type="ARBA" id="ARBA00022741"/>
    </source>
</evidence>
<dbReference type="GO" id="GO:0072354">
    <property type="term" value="F:histone H3T3 kinase activity"/>
    <property type="evidence" value="ECO:0007669"/>
    <property type="project" value="TreeGrafter"/>
</dbReference>
<evidence type="ECO:0000313" key="16">
    <source>
        <dbReference type="Proteomes" id="UP000242457"/>
    </source>
</evidence>
<dbReference type="InterPro" id="IPR000719">
    <property type="entry name" value="Prot_kinase_dom"/>
</dbReference>
<comment type="subcellular location">
    <subcellularLocation>
        <location evidence="1">Chromosome</location>
    </subcellularLocation>
    <subcellularLocation>
        <location evidence="2">Cytoplasm</location>
    </subcellularLocation>
</comment>
<organism evidence="15 16">
    <name type="scientific">Apis cerana cerana</name>
    <name type="common">Oriental honeybee</name>
    <dbReference type="NCBI Taxonomy" id="94128"/>
    <lineage>
        <taxon>Eukaryota</taxon>
        <taxon>Metazoa</taxon>
        <taxon>Ecdysozoa</taxon>
        <taxon>Arthropoda</taxon>
        <taxon>Hexapoda</taxon>
        <taxon>Insecta</taxon>
        <taxon>Pterygota</taxon>
        <taxon>Neoptera</taxon>
        <taxon>Endopterygota</taxon>
        <taxon>Hymenoptera</taxon>
        <taxon>Apocrita</taxon>
        <taxon>Aculeata</taxon>
        <taxon>Apoidea</taxon>
        <taxon>Anthophila</taxon>
        <taxon>Apidae</taxon>
        <taxon>Apis</taxon>
    </lineage>
</organism>
<dbReference type="Proteomes" id="UP000242457">
    <property type="component" value="Unassembled WGS sequence"/>
</dbReference>
<dbReference type="Gene3D" id="3.30.200.20">
    <property type="entry name" value="Phosphorylase Kinase, domain 1"/>
    <property type="match status" value="1"/>
</dbReference>
<keyword evidence="10 13" id="KW-0067">ATP-binding</keyword>
<dbReference type="FunFam" id="1.10.510.10:FF:000401">
    <property type="entry name" value="serine/threonine-protein kinase haspin"/>
    <property type="match status" value="1"/>
</dbReference>
<keyword evidence="5" id="KW-0963">Cytoplasm</keyword>
<evidence type="ECO:0000256" key="2">
    <source>
        <dbReference type="ARBA" id="ARBA00004496"/>
    </source>
</evidence>
<evidence type="ECO:0000313" key="15">
    <source>
        <dbReference type="EMBL" id="PBC28470.1"/>
    </source>
</evidence>
<comment type="catalytic activity">
    <reaction evidence="12">
        <text>L-seryl-[protein] + ATP = O-phospho-L-seryl-[protein] + ADP + H(+)</text>
        <dbReference type="Rhea" id="RHEA:17989"/>
        <dbReference type="Rhea" id="RHEA-COMP:9863"/>
        <dbReference type="Rhea" id="RHEA-COMP:11604"/>
        <dbReference type="ChEBI" id="CHEBI:15378"/>
        <dbReference type="ChEBI" id="CHEBI:29999"/>
        <dbReference type="ChEBI" id="CHEBI:30616"/>
        <dbReference type="ChEBI" id="CHEBI:83421"/>
        <dbReference type="ChEBI" id="CHEBI:456216"/>
        <dbReference type="EC" id="2.7.11.1"/>
    </reaction>
</comment>
<dbReference type="EMBL" id="KZ288311">
    <property type="protein sequence ID" value="PBC28470.1"/>
    <property type="molecule type" value="Genomic_DNA"/>
</dbReference>
<dbReference type="SMART" id="SM01331">
    <property type="entry name" value="DUF3635"/>
    <property type="match status" value="1"/>
</dbReference>
<keyword evidence="6" id="KW-0723">Serine/threonine-protein kinase</keyword>
<evidence type="ECO:0000256" key="13">
    <source>
        <dbReference type="PROSITE-ProRule" id="PRU10141"/>
    </source>
</evidence>
<evidence type="ECO:0000256" key="9">
    <source>
        <dbReference type="ARBA" id="ARBA00022777"/>
    </source>
</evidence>
<dbReference type="SMART" id="SM00220">
    <property type="entry name" value="S_TKc"/>
    <property type="match status" value="1"/>
</dbReference>
<evidence type="ECO:0000256" key="3">
    <source>
        <dbReference type="ARBA" id="ARBA00012513"/>
    </source>
</evidence>
<evidence type="ECO:0000256" key="12">
    <source>
        <dbReference type="ARBA" id="ARBA00048679"/>
    </source>
</evidence>
<dbReference type="GO" id="GO:0005694">
    <property type="term" value="C:chromosome"/>
    <property type="evidence" value="ECO:0007669"/>
    <property type="project" value="UniProtKB-SubCell"/>
</dbReference>
<dbReference type="EC" id="2.7.11.1" evidence="3"/>
<evidence type="ECO:0000256" key="7">
    <source>
        <dbReference type="ARBA" id="ARBA00022679"/>
    </source>
</evidence>
<dbReference type="STRING" id="94128.A0A2A3E9S5"/>
<comment type="catalytic activity">
    <reaction evidence="11">
        <text>L-threonyl-[protein] + ATP = O-phospho-L-threonyl-[protein] + ADP + H(+)</text>
        <dbReference type="Rhea" id="RHEA:46608"/>
        <dbReference type="Rhea" id="RHEA-COMP:11060"/>
        <dbReference type="Rhea" id="RHEA-COMP:11605"/>
        <dbReference type="ChEBI" id="CHEBI:15378"/>
        <dbReference type="ChEBI" id="CHEBI:30013"/>
        <dbReference type="ChEBI" id="CHEBI:30616"/>
        <dbReference type="ChEBI" id="CHEBI:61977"/>
        <dbReference type="ChEBI" id="CHEBI:456216"/>
        <dbReference type="EC" id="2.7.11.1"/>
    </reaction>
</comment>